<feature type="domain" description="Sulfatase-modifying factor enzyme-like" evidence="2">
    <location>
        <begin position="145"/>
        <end position="376"/>
    </location>
</feature>
<dbReference type="SUPFAM" id="SSF56436">
    <property type="entry name" value="C-type lectin-like"/>
    <property type="match status" value="1"/>
</dbReference>
<dbReference type="Pfam" id="PF03781">
    <property type="entry name" value="FGE-sulfatase"/>
    <property type="match status" value="1"/>
</dbReference>
<gene>
    <name evidence="3" type="ORF">PN36_02295</name>
</gene>
<name>A0A0A6PGA5_9GAMM</name>
<dbReference type="InterPro" id="IPR005532">
    <property type="entry name" value="SUMF_dom"/>
</dbReference>
<feature type="coiled-coil region" evidence="1">
    <location>
        <begin position="446"/>
        <end position="515"/>
    </location>
</feature>
<accession>A0A0A6PGA5</accession>
<proteinExistence type="predicted"/>
<protein>
    <recommendedName>
        <fullName evidence="2">Sulfatase-modifying factor enzyme-like domain-containing protein</fullName>
    </recommendedName>
</protein>
<dbReference type="PANTHER" id="PTHR23150">
    <property type="entry name" value="SULFATASE MODIFYING FACTOR 1, 2"/>
    <property type="match status" value="1"/>
</dbReference>
<keyword evidence="4" id="KW-1185">Reference proteome</keyword>
<dbReference type="EMBL" id="JSZA02000005">
    <property type="protein sequence ID" value="KHD06754.1"/>
    <property type="molecule type" value="Genomic_DNA"/>
</dbReference>
<sequence>MVALGILLFGSCLKKILFLKEIGFLDGYDTLKLMKIKYLSLIIYIGLLVFYANTAAAFCKTEKCTYNPQPSNDDFSLPMPGGLQMVFKKVIVPGPEFWGNADRIVKVGDAQGVLANDPMSAMFEGAQTLPISGSFYDWNKRQWYYYLGKYEVSVAQFIMVMGNGSQAKGLEKFYELSGDSKFNGKLKKAFSKNDKRRQRQLLAMPLTAVTWFDYQDFIRQYNHWCYSTPNCMAKIPKLPKRLNANASGAKKYEELPGFFRLPTELEWEYAARGGLAALKKKDSDGRPVFEHSLPFERNQFKKFAWAKPKSKGKAPTVIGRFDPTRGGFFDLFGNVQELMAQMFRTELIQGKVGALSVRGGSFRQNDNKFRVSMRTELDIYKKSVRTGEMIETRSHTTGIRLAIGSLVIRTKQFKEDIEKQYAAYKEGTYKQTPVGRSNDDALMNAGTTLQSAMNNLKKDNRRLKNKSQQMQNLLAARKLNIQAAKTVINELEETINRLDHQMKSALQQAHKKIEEGTFDVCEKLVSNAALISKTAGWNYARASLKKDLIKKIERMDIPGKARNLHMARQNYQELMDGFQRHFSNYVETVEKLGRYSYRFIKPAIKKKRKSHANDIAMLEFLKLLEKHVTSAMNGVVDANGWKNDVQRLSLEKGIFIN</sequence>
<reference evidence="3 4" key="1">
    <citation type="journal article" date="2016" name="Front. Microbiol.">
        <title>Single-Cell (Meta-)Genomics of a Dimorphic Candidatus Thiomargarita nelsonii Reveals Genomic Plasticity.</title>
        <authorList>
            <person name="Flood B.E."/>
            <person name="Fliss P."/>
            <person name="Jones D.S."/>
            <person name="Dick G.J."/>
            <person name="Jain S."/>
            <person name="Kaster A.K."/>
            <person name="Winkel M."/>
            <person name="Mussmann M."/>
            <person name="Bailey J."/>
        </authorList>
    </citation>
    <scope>NUCLEOTIDE SEQUENCE [LARGE SCALE GENOMIC DNA]</scope>
    <source>
        <strain evidence="3">Hydrate Ridge</strain>
    </source>
</reference>
<organism evidence="3 4">
    <name type="scientific">Candidatus Thiomargarita nelsonii</name>
    <dbReference type="NCBI Taxonomy" id="1003181"/>
    <lineage>
        <taxon>Bacteria</taxon>
        <taxon>Pseudomonadati</taxon>
        <taxon>Pseudomonadota</taxon>
        <taxon>Gammaproteobacteria</taxon>
        <taxon>Thiotrichales</taxon>
        <taxon>Thiotrichaceae</taxon>
        <taxon>Thiomargarita</taxon>
    </lineage>
</organism>
<dbReference type="Proteomes" id="UP000030428">
    <property type="component" value="Unassembled WGS sequence"/>
</dbReference>
<evidence type="ECO:0000259" key="2">
    <source>
        <dbReference type="Pfam" id="PF03781"/>
    </source>
</evidence>
<dbReference type="AlphaFoldDB" id="A0A0A6PGA5"/>
<dbReference type="PANTHER" id="PTHR23150:SF19">
    <property type="entry name" value="FORMYLGLYCINE-GENERATING ENZYME"/>
    <property type="match status" value="1"/>
</dbReference>
<dbReference type="InterPro" id="IPR016187">
    <property type="entry name" value="CTDL_fold"/>
</dbReference>
<dbReference type="InterPro" id="IPR042095">
    <property type="entry name" value="SUMF_sf"/>
</dbReference>
<evidence type="ECO:0000313" key="4">
    <source>
        <dbReference type="Proteomes" id="UP000030428"/>
    </source>
</evidence>
<dbReference type="Gene3D" id="3.90.1580.10">
    <property type="entry name" value="paralog of FGE (formylglycine-generating enzyme)"/>
    <property type="match status" value="1"/>
</dbReference>
<dbReference type="InterPro" id="IPR051043">
    <property type="entry name" value="Sulfatase_Mod_Factor_Kinase"/>
</dbReference>
<evidence type="ECO:0000313" key="3">
    <source>
        <dbReference type="EMBL" id="KHD06754.1"/>
    </source>
</evidence>
<comment type="caution">
    <text evidence="3">The sequence shown here is derived from an EMBL/GenBank/DDBJ whole genome shotgun (WGS) entry which is preliminary data.</text>
</comment>
<keyword evidence="1" id="KW-0175">Coiled coil</keyword>
<evidence type="ECO:0000256" key="1">
    <source>
        <dbReference type="SAM" id="Coils"/>
    </source>
</evidence>
<dbReference type="GO" id="GO:0120147">
    <property type="term" value="F:formylglycine-generating oxidase activity"/>
    <property type="evidence" value="ECO:0007669"/>
    <property type="project" value="TreeGrafter"/>
</dbReference>